<dbReference type="InterPro" id="IPR025799">
    <property type="entry name" value="Arg_MeTrfase"/>
</dbReference>
<dbReference type="Gene3D" id="3.40.50.150">
    <property type="entry name" value="Vaccinia Virus protein VP39"/>
    <property type="match status" value="1"/>
</dbReference>
<dbReference type="PROSITE" id="PS51678">
    <property type="entry name" value="SAM_MT_PRMT"/>
    <property type="match status" value="1"/>
</dbReference>
<evidence type="ECO:0000313" key="3">
    <source>
        <dbReference type="EMBL" id="CAD8858297.1"/>
    </source>
</evidence>
<dbReference type="AlphaFoldDB" id="A0A7S1FD22"/>
<name>A0A7S1FD22_NOCSC</name>
<evidence type="ECO:0000256" key="2">
    <source>
        <dbReference type="PROSITE-ProRule" id="PRU01015"/>
    </source>
</evidence>
<reference evidence="3" key="1">
    <citation type="submission" date="2021-01" db="EMBL/GenBank/DDBJ databases">
        <authorList>
            <person name="Corre E."/>
            <person name="Pelletier E."/>
            <person name="Niang G."/>
            <person name="Scheremetjew M."/>
            <person name="Finn R."/>
            <person name="Kale V."/>
            <person name="Holt S."/>
            <person name="Cochrane G."/>
            <person name="Meng A."/>
            <person name="Brown T."/>
            <person name="Cohen L."/>
        </authorList>
    </citation>
    <scope>NUCLEOTIDE SEQUENCE</scope>
</reference>
<protein>
    <recommendedName>
        <fullName evidence="4">Methyltransferase domain-containing protein</fullName>
    </recommendedName>
</protein>
<dbReference type="Gene3D" id="2.70.160.11">
    <property type="entry name" value="Hnrnp arginine n-methyltransferase1"/>
    <property type="match status" value="1"/>
</dbReference>
<proteinExistence type="predicted"/>
<dbReference type="InterPro" id="IPR029063">
    <property type="entry name" value="SAM-dependent_MTases_sf"/>
</dbReference>
<dbReference type="PANTHER" id="PTHR11006">
    <property type="entry name" value="PROTEIN ARGININE N-METHYLTRANSFERASE"/>
    <property type="match status" value="1"/>
</dbReference>
<evidence type="ECO:0008006" key="4">
    <source>
        <dbReference type="Google" id="ProtNLM"/>
    </source>
</evidence>
<dbReference type="PANTHER" id="PTHR11006:SF4">
    <property type="entry name" value="PROTEIN ARGININE N-METHYLTRANSFERASE 7"/>
    <property type="match status" value="1"/>
</dbReference>
<dbReference type="SUPFAM" id="SSF53335">
    <property type="entry name" value="S-adenosyl-L-methionine-dependent methyltransferases"/>
    <property type="match status" value="1"/>
</dbReference>
<dbReference type="CDD" id="cd02440">
    <property type="entry name" value="AdoMet_MTases"/>
    <property type="match status" value="1"/>
</dbReference>
<dbReference type="Pfam" id="PF06325">
    <property type="entry name" value="PrmA"/>
    <property type="match status" value="1"/>
</dbReference>
<accession>A0A7S1FD22</accession>
<dbReference type="EMBL" id="HBFQ01045902">
    <property type="protein sequence ID" value="CAD8858297.1"/>
    <property type="molecule type" value="Transcribed_RNA"/>
</dbReference>
<dbReference type="GO" id="GO:0016274">
    <property type="term" value="F:protein-arginine N-methyltransferase activity"/>
    <property type="evidence" value="ECO:0007669"/>
    <property type="project" value="InterPro"/>
</dbReference>
<keyword evidence="2" id="KW-0808">Transferase</keyword>
<keyword evidence="1 2" id="KW-0949">S-adenosyl-L-methionine</keyword>
<organism evidence="3">
    <name type="scientific">Noctiluca scintillans</name>
    <name type="common">Sea sparkle</name>
    <name type="synonym">Red tide dinoflagellate</name>
    <dbReference type="NCBI Taxonomy" id="2966"/>
    <lineage>
        <taxon>Eukaryota</taxon>
        <taxon>Sar</taxon>
        <taxon>Alveolata</taxon>
        <taxon>Dinophyceae</taxon>
        <taxon>Noctilucales</taxon>
        <taxon>Noctilucaceae</taxon>
        <taxon>Noctiluca</taxon>
    </lineage>
</organism>
<keyword evidence="2" id="KW-0489">Methyltransferase</keyword>
<gene>
    <name evidence="3" type="ORF">NSCI0253_LOCUS32650</name>
</gene>
<evidence type="ECO:0000256" key="1">
    <source>
        <dbReference type="ARBA" id="ARBA00022691"/>
    </source>
</evidence>
<dbReference type="GO" id="GO:0032259">
    <property type="term" value="P:methylation"/>
    <property type="evidence" value="ECO:0007669"/>
    <property type="project" value="UniProtKB-KW"/>
</dbReference>
<dbReference type="GO" id="GO:0042054">
    <property type="term" value="F:histone methyltransferase activity"/>
    <property type="evidence" value="ECO:0007669"/>
    <property type="project" value="TreeGrafter"/>
</dbReference>
<sequence>MVLDLGSGSGILSIMAAQLGARRVVGVEECGDLVRLSRRNVAANGFEHIVEIHHCVASELEPDELADVLVTETLGTWMTCEGIVQYCEDARWRLLKQGALIIPERGTQYSVLVESAELERLFTPPSYRGIDLSAVMELQDTASCLWSKRLGIRPSDLVYRELCAPFPVLSADFNNTVSDSLPSSQQTCVRTLEGRIHAVLDFWVVEDAQGRQLSTNPRARRCEPWAYARDVAWGNGFHLVAEEPPDDDTRWAVFHDTEVSEVPSGSLSMGANALHVCRGICLYHGHTGFVTRDGKAIFLSCTREEMLNEQRHVLGSTLHVSMEEYGTPGLDPSRPMVPIPMDVADDEKLVVTSLFHSDHRGAQHLLRRIRPEERR</sequence>